<dbReference type="PANTHER" id="PTHR46902">
    <property type="entry name" value="DOMON DOMAIN-CONTAINING PROTEIN FRRS1L"/>
    <property type="match status" value="1"/>
</dbReference>
<dbReference type="Pfam" id="PF03351">
    <property type="entry name" value="DOMON"/>
    <property type="match status" value="1"/>
</dbReference>
<sequence>RCAFVIVPQRLQLEALETPTGFRNGLVSSSCGDMTPSHSYTAQNSQEMPKNTDIKRKESKINLFCFSVTITANSTVFKGFLLEAREVGGSNPMGIFTLMGNNTQLLNSSVSHISDASKLQIQSKWKAPSSGNSKNIEFSAISNAGCGSNKTCFSDPSGCDPSSNSKCYFMSAAQSASGAPYKFEIVGGADGYVSIGFSDDKEMGNDDIYICGKDSNGNIQLQHAFSTGTTTPGNIALGNVSGFSSSLINGVISCSFTSGNPISTTRSSSSQSSCLMLIAWMTTGSIGMLIARYLKNAAKRTKFCGKDFWFGAHVFLMILSVAATIIAFILVFSYARDWSGGAHPVLGVIVMILSLAQPIAAMFPQGRHDFLFLISSIFTGLALVDSSEQQWLQKVMGGFVAWEAIWFLCQDFQQRRKKNGKSFGPELYSWINLDSRGFITLLT</sequence>
<dbReference type="InterPro" id="IPR002861">
    <property type="entry name" value="Reeler_dom"/>
</dbReference>
<dbReference type="SMART" id="SM00664">
    <property type="entry name" value="DoH"/>
    <property type="match status" value="1"/>
</dbReference>
<dbReference type="AlphaFoldDB" id="A0A3B4CKG4"/>
<dbReference type="Gene3D" id="1.20.120.1770">
    <property type="match status" value="1"/>
</dbReference>
<keyword evidence="10" id="KW-0325">Glycoprotein</keyword>
<dbReference type="CDD" id="cd09628">
    <property type="entry name" value="DOMON_SDR_2_like"/>
    <property type="match status" value="1"/>
</dbReference>
<accession>A0A3B4CKG4</accession>
<keyword evidence="8" id="KW-0408">Iron</keyword>
<dbReference type="GO" id="GO:0099072">
    <property type="term" value="P:regulation of postsynaptic membrane neurotransmitter receptor levels"/>
    <property type="evidence" value="ECO:0007669"/>
    <property type="project" value="TreeGrafter"/>
</dbReference>
<dbReference type="PANTHER" id="PTHR46902:SF1">
    <property type="entry name" value="DOMON DOMAIN-CONTAINING PROTEIN FRRS1L"/>
    <property type="match status" value="1"/>
</dbReference>
<keyword evidence="9 11" id="KW-0472">Membrane</keyword>
<comment type="subcellular location">
    <subcellularLocation>
        <location evidence="2">Membrane</location>
        <topology evidence="2">Multi-pass membrane protein</topology>
    </subcellularLocation>
</comment>
<evidence type="ECO:0000256" key="8">
    <source>
        <dbReference type="ARBA" id="ARBA00023004"/>
    </source>
</evidence>
<dbReference type="GO" id="GO:0016020">
    <property type="term" value="C:membrane"/>
    <property type="evidence" value="ECO:0007669"/>
    <property type="project" value="UniProtKB-SubCell"/>
</dbReference>
<name>A0A3B4CKG4_PYGNA</name>
<dbReference type="GO" id="GO:1900449">
    <property type="term" value="P:regulation of glutamate receptor signaling pathway"/>
    <property type="evidence" value="ECO:0007669"/>
    <property type="project" value="InterPro"/>
</dbReference>
<reference evidence="13" key="3">
    <citation type="submission" date="2025-09" db="UniProtKB">
        <authorList>
            <consortium name="Ensembl"/>
        </authorList>
    </citation>
    <scope>IDENTIFICATION</scope>
</reference>
<evidence type="ECO:0000256" key="9">
    <source>
        <dbReference type="ARBA" id="ARBA00023136"/>
    </source>
</evidence>
<dbReference type="InterPro" id="IPR042789">
    <property type="entry name" value="FRRS1L"/>
</dbReference>
<proteinExistence type="inferred from homology"/>
<dbReference type="GeneTree" id="ENSGT00940000164178"/>
<dbReference type="Gene3D" id="2.60.40.4060">
    <property type="entry name" value="Reeler domain"/>
    <property type="match status" value="1"/>
</dbReference>
<dbReference type="Pfam" id="PF02014">
    <property type="entry name" value="Reeler"/>
    <property type="match status" value="1"/>
</dbReference>
<dbReference type="STRING" id="42514.ENSPNAP00000011014"/>
<evidence type="ECO:0000256" key="6">
    <source>
        <dbReference type="ARBA" id="ARBA00022982"/>
    </source>
</evidence>
<dbReference type="Ensembl" id="ENSPNAT00000017838.2">
    <property type="protein sequence ID" value="ENSPNAP00000011014.2"/>
    <property type="gene ID" value="ENSPNAG00000006811.2"/>
</dbReference>
<feature type="transmembrane region" description="Helical" evidence="11">
    <location>
        <begin position="370"/>
        <end position="385"/>
    </location>
</feature>
<feature type="transmembrane region" description="Helical" evidence="11">
    <location>
        <begin position="314"/>
        <end position="335"/>
    </location>
</feature>
<organism evidence="13 14">
    <name type="scientific">Pygocentrus nattereri</name>
    <name type="common">Red-bellied piranha</name>
    <dbReference type="NCBI Taxonomy" id="42514"/>
    <lineage>
        <taxon>Eukaryota</taxon>
        <taxon>Metazoa</taxon>
        <taxon>Chordata</taxon>
        <taxon>Craniata</taxon>
        <taxon>Vertebrata</taxon>
        <taxon>Euteleostomi</taxon>
        <taxon>Actinopterygii</taxon>
        <taxon>Neopterygii</taxon>
        <taxon>Teleostei</taxon>
        <taxon>Ostariophysi</taxon>
        <taxon>Characiformes</taxon>
        <taxon>Characoidei</taxon>
        <taxon>Pygocentrus</taxon>
    </lineage>
</organism>
<dbReference type="Proteomes" id="UP001501920">
    <property type="component" value="Chromosome 3"/>
</dbReference>
<evidence type="ECO:0000256" key="3">
    <source>
        <dbReference type="ARBA" id="ARBA00009195"/>
    </source>
</evidence>
<evidence type="ECO:0000256" key="10">
    <source>
        <dbReference type="ARBA" id="ARBA00023180"/>
    </source>
</evidence>
<keyword evidence="5 11" id="KW-0812">Transmembrane</keyword>
<reference evidence="13 14" key="1">
    <citation type="submission" date="2020-10" db="EMBL/GenBank/DDBJ databases">
        <title>Pygocentrus nattereri (red-bellied piranha) genome, fPygNat1, primary haplotype.</title>
        <authorList>
            <person name="Myers G."/>
            <person name="Meyer A."/>
            <person name="Karagic N."/>
            <person name="Pippel M."/>
            <person name="Winkler S."/>
            <person name="Tracey A."/>
            <person name="Wood J."/>
            <person name="Formenti G."/>
            <person name="Howe K."/>
            <person name="Fedrigo O."/>
            <person name="Jarvis E.D."/>
        </authorList>
    </citation>
    <scope>NUCLEOTIDE SEQUENCE [LARGE SCALE GENOMIC DNA]</scope>
</reference>
<feature type="transmembrane region" description="Helical" evidence="11">
    <location>
        <begin position="341"/>
        <end position="363"/>
    </location>
</feature>
<evidence type="ECO:0000256" key="7">
    <source>
        <dbReference type="ARBA" id="ARBA00022989"/>
    </source>
</evidence>
<keyword evidence="14" id="KW-1185">Reference proteome</keyword>
<dbReference type="CDD" id="cd08544">
    <property type="entry name" value="Reeler"/>
    <property type="match status" value="1"/>
</dbReference>
<dbReference type="SMART" id="SM00665">
    <property type="entry name" value="B561"/>
    <property type="match status" value="1"/>
</dbReference>
<dbReference type="InterPro" id="IPR005018">
    <property type="entry name" value="DOMON_domain"/>
</dbReference>
<gene>
    <name evidence="13" type="primary">NUP42</name>
</gene>
<evidence type="ECO:0000256" key="5">
    <source>
        <dbReference type="ARBA" id="ARBA00022692"/>
    </source>
</evidence>
<evidence type="ECO:0000313" key="13">
    <source>
        <dbReference type="Ensembl" id="ENSPNAP00000011014.2"/>
    </source>
</evidence>
<evidence type="ECO:0000256" key="4">
    <source>
        <dbReference type="ARBA" id="ARBA00022448"/>
    </source>
</evidence>
<evidence type="ECO:0000256" key="11">
    <source>
        <dbReference type="SAM" id="Phobius"/>
    </source>
</evidence>
<feature type="transmembrane region" description="Helical" evidence="11">
    <location>
        <begin position="275"/>
        <end position="294"/>
    </location>
</feature>
<dbReference type="CDD" id="cd08760">
    <property type="entry name" value="Cyt_b561_FRRS1_like"/>
    <property type="match status" value="1"/>
</dbReference>
<dbReference type="InterPro" id="IPR042307">
    <property type="entry name" value="Reeler_sf"/>
</dbReference>
<keyword evidence="7 11" id="KW-1133">Transmembrane helix</keyword>
<evidence type="ECO:0000256" key="2">
    <source>
        <dbReference type="ARBA" id="ARBA00004141"/>
    </source>
</evidence>
<evidence type="ECO:0000259" key="12">
    <source>
        <dbReference type="PROSITE" id="PS50836"/>
    </source>
</evidence>
<keyword evidence="6" id="KW-0249">Electron transport</keyword>
<comment type="similarity">
    <text evidence="3">Belongs to the FRRS1 family.</text>
</comment>
<evidence type="ECO:0000256" key="1">
    <source>
        <dbReference type="ARBA" id="ARBA00001970"/>
    </source>
</evidence>
<comment type="cofactor">
    <cofactor evidence="1">
        <name>heme b</name>
        <dbReference type="ChEBI" id="CHEBI:60344"/>
    </cofactor>
</comment>
<reference evidence="13" key="2">
    <citation type="submission" date="2025-08" db="UniProtKB">
        <authorList>
            <consortium name="Ensembl"/>
        </authorList>
    </citation>
    <scope>IDENTIFICATION</scope>
</reference>
<evidence type="ECO:0000313" key="14">
    <source>
        <dbReference type="Proteomes" id="UP001501920"/>
    </source>
</evidence>
<dbReference type="OMA" id="VAWEAIW"/>
<dbReference type="InterPro" id="IPR006593">
    <property type="entry name" value="Cyt_b561/ferric_Rdtase_TM"/>
</dbReference>
<keyword evidence="4" id="KW-0813">Transport</keyword>
<feature type="domain" description="DOMON" evidence="12">
    <location>
        <begin position="166"/>
        <end position="283"/>
    </location>
</feature>
<dbReference type="PROSITE" id="PS50836">
    <property type="entry name" value="DOMON"/>
    <property type="match status" value="1"/>
</dbReference>
<protein>
    <recommendedName>
        <fullName evidence="12">DOMON domain-containing protein</fullName>
    </recommendedName>
</protein>